<dbReference type="PANTHER" id="PTHR10920:SF18">
    <property type="entry name" value="RRNA METHYLTRANSFERASE 2, MITOCHONDRIAL"/>
    <property type="match status" value="1"/>
</dbReference>
<evidence type="ECO:0000256" key="1">
    <source>
        <dbReference type="ARBA" id="ARBA00009258"/>
    </source>
</evidence>
<accession>A0ABP0E9U0</accession>
<dbReference type="GO" id="GO:0032259">
    <property type="term" value="P:methylation"/>
    <property type="evidence" value="ECO:0007669"/>
    <property type="project" value="UniProtKB-KW"/>
</dbReference>
<evidence type="ECO:0000313" key="8">
    <source>
        <dbReference type="EMBL" id="CAK7901605.1"/>
    </source>
</evidence>
<evidence type="ECO:0000256" key="6">
    <source>
        <dbReference type="ARBA" id="ARBA00041184"/>
    </source>
</evidence>
<dbReference type="PANTHER" id="PTHR10920">
    <property type="entry name" value="RIBOSOMAL RNA METHYLTRANSFERASE"/>
    <property type="match status" value="1"/>
</dbReference>
<dbReference type="EMBL" id="OZ004255">
    <property type="protein sequence ID" value="CAK7901605.1"/>
    <property type="molecule type" value="Genomic_DNA"/>
</dbReference>
<comment type="similarity">
    <text evidence="1">Belongs to the class I-like SAM-binding methyltransferase superfamily. RNA methyltransferase RlmE family.</text>
</comment>
<organism evidence="8 9">
    <name type="scientific">[Candida] anglica</name>
    <dbReference type="NCBI Taxonomy" id="148631"/>
    <lineage>
        <taxon>Eukaryota</taxon>
        <taxon>Fungi</taxon>
        <taxon>Dikarya</taxon>
        <taxon>Ascomycota</taxon>
        <taxon>Saccharomycotina</taxon>
        <taxon>Pichiomycetes</taxon>
        <taxon>Debaryomycetaceae</taxon>
        <taxon>Kurtzmaniella</taxon>
    </lineage>
</organism>
<proteinExistence type="inferred from homology"/>
<evidence type="ECO:0000256" key="3">
    <source>
        <dbReference type="ARBA" id="ARBA00022603"/>
    </source>
</evidence>
<dbReference type="GO" id="GO:0008168">
    <property type="term" value="F:methyltransferase activity"/>
    <property type="evidence" value="ECO:0007669"/>
    <property type="project" value="UniProtKB-KW"/>
</dbReference>
<dbReference type="InterPro" id="IPR029063">
    <property type="entry name" value="SAM-dependent_MTases_sf"/>
</dbReference>
<sequence length="251" mass="28702">MKGCSPLDRSLQSISLSFIRCNSRTSSKRWLDRQMNDKFTKDSKTSNYRSRAAFKLIEIDKKFHIFNKKTLNIVDLGFAPGAWTQVALERSIAVGIKSNVIGIDLINCNPPEGSHFVQGDVFQNDTQQIIRDYFEKLQSKTFTTNTTTPAGNENVDMQLPVDLILSDMMANTSGIKDSDHFASMDLCNEALRLSTKLLRPKGNIVMKFYTGKEENMLKNDIQTFFTKVYRFKPASCRRESKEMYFIGMNKK</sequence>
<evidence type="ECO:0000313" key="9">
    <source>
        <dbReference type="Proteomes" id="UP001497600"/>
    </source>
</evidence>
<evidence type="ECO:0000256" key="4">
    <source>
        <dbReference type="ARBA" id="ARBA00022679"/>
    </source>
</evidence>
<keyword evidence="2" id="KW-0698">rRNA processing</keyword>
<gene>
    <name evidence="8" type="primary">MRM2</name>
    <name evidence="8" type="ORF">CAAN4_C12816</name>
</gene>
<dbReference type="SUPFAM" id="SSF53335">
    <property type="entry name" value="S-adenosyl-L-methionine-dependent methyltransferases"/>
    <property type="match status" value="1"/>
</dbReference>
<dbReference type="Pfam" id="PF01728">
    <property type="entry name" value="FtsJ"/>
    <property type="match status" value="1"/>
</dbReference>
<evidence type="ECO:0000256" key="5">
    <source>
        <dbReference type="ARBA" id="ARBA00022691"/>
    </source>
</evidence>
<evidence type="ECO:0000256" key="2">
    <source>
        <dbReference type="ARBA" id="ARBA00022552"/>
    </source>
</evidence>
<keyword evidence="4" id="KW-0808">Transferase</keyword>
<protein>
    <recommendedName>
        <fullName evidence="6">rRNA methyltransferase 2, mitochondrial</fullName>
    </recommendedName>
</protein>
<dbReference type="Gene3D" id="3.40.50.150">
    <property type="entry name" value="Vaccinia Virus protein VP39"/>
    <property type="match status" value="1"/>
</dbReference>
<evidence type="ECO:0000259" key="7">
    <source>
        <dbReference type="Pfam" id="PF01728"/>
    </source>
</evidence>
<dbReference type="Proteomes" id="UP001497600">
    <property type="component" value="Chromosome C"/>
</dbReference>
<name>A0ABP0E9U0_9ASCO</name>
<dbReference type="HAMAP" id="MF_01547">
    <property type="entry name" value="RNA_methyltr_E"/>
    <property type="match status" value="1"/>
</dbReference>
<dbReference type="InterPro" id="IPR002877">
    <property type="entry name" value="RNA_MeTrfase_FtsJ_dom"/>
</dbReference>
<keyword evidence="5" id="KW-0949">S-adenosyl-L-methionine</keyword>
<keyword evidence="3 8" id="KW-0489">Methyltransferase</keyword>
<dbReference type="InterPro" id="IPR015507">
    <property type="entry name" value="rRNA-MeTfrase_E"/>
</dbReference>
<feature type="domain" description="Ribosomal RNA methyltransferase FtsJ" evidence="7">
    <location>
        <begin position="48"/>
        <end position="250"/>
    </location>
</feature>
<dbReference type="PIRSF" id="PIRSF005461">
    <property type="entry name" value="23S_rRNA_mtase"/>
    <property type="match status" value="1"/>
</dbReference>
<dbReference type="InterPro" id="IPR050082">
    <property type="entry name" value="RNA_methyltr_RlmE"/>
</dbReference>
<reference evidence="8 9" key="1">
    <citation type="submission" date="2024-01" db="EMBL/GenBank/DDBJ databases">
        <authorList>
            <consortium name="Genoscope - CEA"/>
            <person name="William W."/>
        </authorList>
    </citation>
    <scope>NUCLEOTIDE SEQUENCE [LARGE SCALE GENOMIC DNA]</scope>
    <source>
        <strain evidence="8 9">29B2s-10</strain>
    </source>
</reference>
<keyword evidence="9" id="KW-1185">Reference proteome</keyword>